<dbReference type="GO" id="GO:0004386">
    <property type="term" value="F:helicase activity"/>
    <property type="evidence" value="ECO:0007669"/>
    <property type="project" value="UniProtKB-KW"/>
</dbReference>
<sequence length="887" mass="91945">MVVERLIAEPPDLPVAAGLATIAATPGNLVITAPPGSGKTTLVPPLMAALVRGDGLEHVAGAEGLAGLQALARAEAGQADGPAPKVIVVQPRRVAARAAARRIASLIGEPVGGQVGFRVRGQTRPGSRIEMVTPGVMLRVLQRDPELAGVGALIIDEIHERDLDTDLVTAFALDVQETLRPDLRLVAMSATVAAERFAELLGGTVVDVPGAIHPVETIDAVGPRALGDFGYGVAVSRNFLAHVARVVDDAVASRPSGRGSVLVFMPGVGEIEKMRALLGGAALPVYALHGSLPAREQDRVLAGGEDRIIVATSVAESSLTVPGVNTVVDSGLAREPRFDPRTGISGLVTVHASRARMTQRSGRAGRGGPGRAFRCLSFARAVEFSEPEILTGDVTDATLQAAAWGNPRMEGLRLLDHPSPASADAAQRTLAALGAVEPGGTVAPGGAAASGRADSGRTSVPGTITRAGRILADLPLTPQLGRGLIEGARAVGVPTAAGVVALLSIGVRARGADLAAELRAAISRADREWSRETKRLEKIATAALAAGGAGETNAAGGEGGLSASGKAPGSGRRREASTADEALAAVVALAYPTWIARRRGKGYVLAGGAGAVLPEGSPLAGEEWLAVAELGAAQGRADAVIRAAVPLTQDDALAYGSDMLTARVDTAVHGTKVTGRRIRSLGAIELGSEPVSLTRTEIAQARAEEIARVGVGGLAWGEAATALRRRMAFLHEAVGEPWPDVSDEALAERVDEWLTPLLGAGQPDLLAGLRALLPWPEAARLDELAPERIPTPTGSARVDYSRHKPTARLKLQEAFGWVHTPTVAGVPVTLELLSPAQRPLAITEDLASFWAGPYAHVRAEMRGRYPRHPWPEDPLTAEPTRRAKPRK</sequence>
<dbReference type="CDD" id="cd18791">
    <property type="entry name" value="SF2_C_RHA"/>
    <property type="match status" value="1"/>
</dbReference>
<dbReference type="InterPro" id="IPR011545">
    <property type="entry name" value="DEAD/DEAH_box_helicase_dom"/>
</dbReference>
<dbReference type="Gene3D" id="3.40.50.300">
    <property type="entry name" value="P-loop containing nucleotide triphosphate hydrolases"/>
    <property type="match status" value="2"/>
</dbReference>
<proteinExistence type="predicted"/>
<dbReference type="SMART" id="SM00847">
    <property type="entry name" value="HA2"/>
    <property type="match status" value="1"/>
</dbReference>
<dbReference type="InterPro" id="IPR002464">
    <property type="entry name" value="DNA/RNA_helicase_DEAH_CS"/>
</dbReference>
<dbReference type="SMART" id="SM00487">
    <property type="entry name" value="DEXDc"/>
    <property type="match status" value="1"/>
</dbReference>
<organism evidence="8 9">
    <name type="scientific">Trueperella pecoris</name>
    <dbReference type="NCBI Taxonomy" id="2733571"/>
    <lineage>
        <taxon>Bacteria</taxon>
        <taxon>Bacillati</taxon>
        <taxon>Actinomycetota</taxon>
        <taxon>Actinomycetes</taxon>
        <taxon>Actinomycetales</taxon>
        <taxon>Actinomycetaceae</taxon>
        <taxon>Trueperella</taxon>
    </lineage>
</organism>
<dbReference type="Pfam" id="PF00271">
    <property type="entry name" value="Helicase_C"/>
    <property type="match status" value="1"/>
</dbReference>
<feature type="region of interest" description="Disordered" evidence="5">
    <location>
        <begin position="554"/>
        <end position="575"/>
    </location>
</feature>
<dbReference type="AlphaFoldDB" id="A0A7M1R3Z2"/>
<dbReference type="PANTHER" id="PTHR43519">
    <property type="entry name" value="ATP-DEPENDENT RNA HELICASE HRPB"/>
    <property type="match status" value="1"/>
</dbReference>
<dbReference type="GO" id="GO:0003676">
    <property type="term" value="F:nucleic acid binding"/>
    <property type="evidence" value="ECO:0007669"/>
    <property type="project" value="InterPro"/>
</dbReference>
<evidence type="ECO:0000256" key="2">
    <source>
        <dbReference type="ARBA" id="ARBA00022801"/>
    </source>
</evidence>
<evidence type="ECO:0000259" key="6">
    <source>
        <dbReference type="PROSITE" id="PS51192"/>
    </source>
</evidence>
<dbReference type="GO" id="GO:0016787">
    <property type="term" value="F:hydrolase activity"/>
    <property type="evidence" value="ECO:0007669"/>
    <property type="project" value="UniProtKB-KW"/>
</dbReference>
<dbReference type="PANTHER" id="PTHR43519:SF1">
    <property type="entry name" value="ATP-DEPENDENT RNA HELICASE HRPB"/>
    <property type="match status" value="1"/>
</dbReference>
<dbReference type="GO" id="GO:0005524">
    <property type="term" value="F:ATP binding"/>
    <property type="evidence" value="ECO:0007669"/>
    <property type="project" value="UniProtKB-KW"/>
</dbReference>
<name>A0A7M1R3Z2_9ACTO</name>
<keyword evidence="1" id="KW-0547">Nucleotide-binding</keyword>
<protein>
    <submittedName>
        <fullName evidence="8">ATP-dependent helicase HrpB</fullName>
    </submittedName>
</protein>
<keyword evidence="4" id="KW-0067">ATP-binding</keyword>
<feature type="domain" description="Helicase ATP-binding" evidence="6">
    <location>
        <begin position="20"/>
        <end position="210"/>
    </location>
</feature>
<reference evidence="8 9" key="1">
    <citation type="submission" date="2020-10" db="EMBL/GenBank/DDBJ databases">
        <title>Trueperella pecoris sp. nov. isolated from bovine and porcine specimens.</title>
        <authorList>
            <person name="Schoenecker L."/>
            <person name="Schnydrig P."/>
            <person name="Brodard I."/>
            <person name="Thomann A."/>
            <person name="Hemphill A."/>
            <person name="Rodriguez-Campos S."/>
            <person name="Perreten V."/>
            <person name="Jores J."/>
            <person name="Kittl S."/>
        </authorList>
    </citation>
    <scope>NUCLEOTIDE SEQUENCE [LARGE SCALE GENOMIC DNA]</scope>
    <source>
        <strain evidence="8 9">19OD0592</strain>
    </source>
</reference>
<dbReference type="InterPro" id="IPR027417">
    <property type="entry name" value="P-loop_NTPase"/>
</dbReference>
<dbReference type="InterPro" id="IPR014001">
    <property type="entry name" value="Helicase_ATP-bd"/>
</dbReference>
<dbReference type="NCBIfam" id="TIGR01970">
    <property type="entry name" value="DEAH_box_HrpB"/>
    <property type="match status" value="1"/>
</dbReference>
<evidence type="ECO:0000256" key="4">
    <source>
        <dbReference type="ARBA" id="ARBA00022840"/>
    </source>
</evidence>
<feature type="domain" description="Helicase C-terminal" evidence="7">
    <location>
        <begin position="238"/>
        <end position="405"/>
    </location>
</feature>
<dbReference type="SMART" id="SM00490">
    <property type="entry name" value="HELICc"/>
    <property type="match status" value="1"/>
</dbReference>
<feature type="region of interest" description="Disordered" evidence="5">
    <location>
        <begin position="865"/>
        <end position="887"/>
    </location>
</feature>
<dbReference type="InterPro" id="IPR013689">
    <property type="entry name" value="RNA_helicase_ATP-dep_HrpB_C"/>
</dbReference>
<dbReference type="InterPro" id="IPR007502">
    <property type="entry name" value="Helicase-assoc_dom"/>
</dbReference>
<gene>
    <name evidence="8" type="primary">hrpB</name>
    <name evidence="8" type="ORF">INS90_10750</name>
</gene>
<accession>A0A7M1R3Z2</accession>
<evidence type="ECO:0000256" key="3">
    <source>
        <dbReference type="ARBA" id="ARBA00022806"/>
    </source>
</evidence>
<feature type="compositionally biased region" description="Low complexity" evidence="5">
    <location>
        <begin position="443"/>
        <end position="457"/>
    </location>
</feature>
<dbReference type="PROSITE" id="PS51192">
    <property type="entry name" value="HELICASE_ATP_BIND_1"/>
    <property type="match status" value="1"/>
</dbReference>
<dbReference type="PIRSF" id="PIRSF005496">
    <property type="entry name" value="ATP_hel_hrpB"/>
    <property type="match status" value="1"/>
</dbReference>
<dbReference type="Pfam" id="PF08482">
    <property type="entry name" value="HrpB_C"/>
    <property type="match status" value="1"/>
</dbReference>
<feature type="region of interest" description="Disordered" evidence="5">
    <location>
        <begin position="443"/>
        <end position="462"/>
    </location>
</feature>
<evidence type="ECO:0000313" key="8">
    <source>
        <dbReference type="EMBL" id="QOR48816.1"/>
    </source>
</evidence>
<keyword evidence="3 8" id="KW-0347">Helicase</keyword>
<dbReference type="InterPro" id="IPR010225">
    <property type="entry name" value="HrpB"/>
</dbReference>
<evidence type="ECO:0000313" key="9">
    <source>
        <dbReference type="Proteomes" id="UP000594961"/>
    </source>
</evidence>
<evidence type="ECO:0000256" key="1">
    <source>
        <dbReference type="ARBA" id="ARBA00022741"/>
    </source>
</evidence>
<evidence type="ECO:0000256" key="5">
    <source>
        <dbReference type="SAM" id="MobiDB-lite"/>
    </source>
</evidence>
<dbReference type="EMBL" id="CP063212">
    <property type="protein sequence ID" value="QOR48816.1"/>
    <property type="molecule type" value="Genomic_DNA"/>
</dbReference>
<dbReference type="Gene3D" id="1.20.120.1080">
    <property type="match status" value="1"/>
</dbReference>
<evidence type="ECO:0000259" key="7">
    <source>
        <dbReference type="PROSITE" id="PS51194"/>
    </source>
</evidence>
<dbReference type="SUPFAM" id="SSF52540">
    <property type="entry name" value="P-loop containing nucleoside triphosphate hydrolases"/>
    <property type="match status" value="1"/>
</dbReference>
<dbReference type="Proteomes" id="UP000594961">
    <property type="component" value="Chromosome"/>
</dbReference>
<dbReference type="InterPro" id="IPR001650">
    <property type="entry name" value="Helicase_C-like"/>
</dbReference>
<dbReference type="Pfam" id="PF00270">
    <property type="entry name" value="DEAD"/>
    <property type="match status" value="1"/>
</dbReference>
<keyword evidence="2" id="KW-0378">Hydrolase</keyword>
<dbReference type="PROSITE" id="PS51194">
    <property type="entry name" value="HELICASE_CTER"/>
    <property type="match status" value="1"/>
</dbReference>
<dbReference type="PROSITE" id="PS00690">
    <property type="entry name" value="DEAH_ATP_HELICASE"/>
    <property type="match status" value="1"/>
</dbReference>